<reference evidence="8 9" key="1">
    <citation type="submission" date="2018-05" db="EMBL/GenBank/DDBJ databases">
        <title>Marinilabilia rubrum sp. nov., isolated from saltern sediment.</title>
        <authorList>
            <person name="Zhang R."/>
        </authorList>
    </citation>
    <scope>NUCLEOTIDE SEQUENCE [LARGE SCALE GENOMIC DNA]</scope>
    <source>
        <strain evidence="8 9">WTE16</strain>
    </source>
</reference>
<comment type="catalytic activity">
    <reaction evidence="7">
        <text>[protein]-L-isoaspartate + S-adenosyl-L-methionine = [protein]-L-isoaspartate alpha-methyl ester + S-adenosyl-L-homocysteine</text>
        <dbReference type="Rhea" id="RHEA:12705"/>
        <dbReference type="Rhea" id="RHEA-COMP:12143"/>
        <dbReference type="Rhea" id="RHEA-COMP:12144"/>
        <dbReference type="ChEBI" id="CHEBI:57856"/>
        <dbReference type="ChEBI" id="CHEBI:59789"/>
        <dbReference type="ChEBI" id="CHEBI:90596"/>
        <dbReference type="ChEBI" id="CHEBI:90598"/>
        <dbReference type="EC" id="2.1.1.77"/>
    </reaction>
</comment>
<dbReference type="FunFam" id="3.40.50.150:FF:000010">
    <property type="entry name" value="Protein-L-isoaspartate O-methyltransferase"/>
    <property type="match status" value="1"/>
</dbReference>
<organism evidence="8 9">
    <name type="scientific">Marinilabilia rubra</name>
    <dbReference type="NCBI Taxonomy" id="2162893"/>
    <lineage>
        <taxon>Bacteria</taxon>
        <taxon>Pseudomonadati</taxon>
        <taxon>Bacteroidota</taxon>
        <taxon>Bacteroidia</taxon>
        <taxon>Marinilabiliales</taxon>
        <taxon>Marinilabiliaceae</taxon>
        <taxon>Marinilabilia</taxon>
    </lineage>
</organism>
<comment type="similarity">
    <text evidence="2 7">Belongs to the methyltransferase superfamily. L-isoaspartyl/D-aspartyl protein methyltransferase family.</text>
</comment>
<dbReference type="PANTHER" id="PTHR11579">
    <property type="entry name" value="PROTEIN-L-ISOASPARTATE O-METHYLTRANSFERASE"/>
    <property type="match status" value="1"/>
</dbReference>
<evidence type="ECO:0000256" key="6">
    <source>
        <dbReference type="ARBA" id="ARBA00022691"/>
    </source>
</evidence>
<dbReference type="NCBIfam" id="NF001453">
    <property type="entry name" value="PRK00312.1"/>
    <property type="match status" value="1"/>
</dbReference>
<dbReference type="GO" id="GO:0004719">
    <property type="term" value="F:protein-L-isoaspartate (D-aspartate) O-methyltransferase activity"/>
    <property type="evidence" value="ECO:0007669"/>
    <property type="project" value="UniProtKB-UniRule"/>
</dbReference>
<dbReference type="CDD" id="cd02440">
    <property type="entry name" value="AdoMet_MTases"/>
    <property type="match status" value="1"/>
</dbReference>
<name>A0A2U2BCU9_9BACT</name>
<evidence type="ECO:0000313" key="9">
    <source>
        <dbReference type="Proteomes" id="UP000244956"/>
    </source>
</evidence>
<comment type="function">
    <text evidence="7">Catalyzes the methyl esterification of L-isoaspartyl residues in peptides and proteins that result from spontaneous decomposition of normal L-aspartyl and L-asparaginyl residues. It plays a role in the repair and/or degradation of damaged proteins.</text>
</comment>
<evidence type="ECO:0000256" key="1">
    <source>
        <dbReference type="ARBA" id="ARBA00004496"/>
    </source>
</evidence>
<accession>A0A2U2BCU9</accession>
<dbReference type="Proteomes" id="UP000244956">
    <property type="component" value="Unassembled WGS sequence"/>
</dbReference>
<dbReference type="Gene3D" id="3.40.50.150">
    <property type="entry name" value="Vaccinia Virus protein VP39"/>
    <property type="match status" value="1"/>
</dbReference>
<evidence type="ECO:0000256" key="3">
    <source>
        <dbReference type="ARBA" id="ARBA00022490"/>
    </source>
</evidence>
<dbReference type="AlphaFoldDB" id="A0A2U2BCU9"/>
<dbReference type="PROSITE" id="PS01279">
    <property type="entry name" value="PCMT"/>
    <property type="match status" value="1"/>
</dbReference>
<evidence type="ECO:0000256" key="2">
    <source>
        <dbReference type="ARBA" id="ARBA00005369"/>
    </source>
</evidence>
<keyword evidence="5 7" id="KW-0808">Transferase</keyword>
<dbReference type="OrthoDB" id="9810066at2"/>
<keyword evidence="6 7" id="KW-0949">S-adenosyl-L-methionine</keyword>
<dbReference type="RefSeq" id="WP_109263265.1">
    <property type="nucleotide sequence ID" value="NZ_QEWP01000002.1"/>
</dbReference>
<dbReference type="GO" id="GO:0005737">
    <property type="term" value="C:cytoplasm"/>
    <property type="evidence" value="ECO:0007669"/>
    <property type="project" value="UniProtKB-SubCell"/>
</dbReference>
<dbReference type="SUPFAM" id="SSF53335">
    <property type="entry name" value="S-adenosyl-L-methionine-dependent methyltransferases"/>
    <property type="match status" value="1"/>
</dbReference>
<dbReference type="EC" id="2.1.1.77" evidence="7"/>
<evidence type="ECO:0000313" key="8">
    <source>
        <dbReference type="EMBL" id="PWE00894.1"/>
    </source>
</evidence>
<dbReference type="PANTHER" id="PTHR11579:SF0">
    <property type="entry name" value="PROTEIN-L-ISOASPARTATE(D-ASPARTATE) O-METHYLTRANSFERASE"/>
    <property type="match status" value="1"/>
</dbReference>
<sequence>MPAFSAGILFQTFIFLLLFALMMMEADAQQYEEERADMVDNQIAQRGIKSRHVLSAMKKVPRHMFVPSNLASMAYSDRPLPIGYDQTISQPFIVAFMSEALDVKEGDKILEIGTGSGYQAAILAEMGLEVWTIEIVPELAEMAKKNLKETGYIEVNVKCGNGFKGWPRQAPFDAIILTAAPKDIPQTLVDQLKTGGTMILPVGPVYSVQKLIKVTKKEKGIKQKTLLPVRFVPMIKSYL</sequence>
<dbReference type="GO" id="GO:0030091">
    <property type="term" value="P:protein repair"/>
    <property type="evidence" value="ECO:0007669"/>
    <property type="project" value="UniProtKB-UniRule"/>
</dbReference>
<evidence type="ECO:0000256" key="7">
    <source>
        <dbReference type="HAMAP-Rule" id="MF_00090"/>
    </source>
</evidence>
<evidence type="ECO:0000256" key="4">
    <source>
        <dbReference type="ARBA" id="ARBA00022603"/>
    </source>
</evidence>
<feature type="active site" evidence="7">
    <location>
        <position position="89"/>
    </location>
</feature>
<dbReference type="NCBIfam" id="TIGR00080">
    <property type="entry name" value="pimt"/>
    <property type="match status" value="1"/>
</dbReference>
<dbReference type="InterPro" id="IPR029063">
    <property type="entry name" value="SAM-dependent_MTases_sf"/>
</dbReference>
<proteinExistence type="inferred from homology"/>
<dbReference type="HAMAP" id="MF_00090">
    <property type="entry name" value="PIMT"/>
    <property type="match status" value="1"/>
</dbReference>
<comment type="caution">
    <text evidence="8">The sequence shown here is derived from an EMBL/GenBank/DDBJ whole genome shotgun (WGS) entry which is preliminary data.</text>
</comment>
<protein>
    <recommendedName>
        <fullName evidence="7">Protein-L-isoaspartate O-methyltransferase</fullName>
        <ecNumber evidence="7">2.1.1.77</ecNumber>
    </recommendedName>
    <alternativeName>
        <fullName evidence="7">L-isoaspartyl protein carboxyl methyltransferase</fullName>
    </alternativeName>
    <alternativeName>
        <fullName evidence="7">Protein L-isoaspartyl methyltransferase</fullName>
    </alternativeName>
    <alternativeName>
        <fullName evidence="7">Protein-beta-aspartate methyltransferase</fullName>
        <shortName evidence="7">PIMT</shortName>
    </alternativeName>
</protein>
<dbReference type="Pfam" id="PF01135">
    <property type="entry name" value="PCMT"/>
    <property type="match status" value="1"/>
</dbReference>
<dbReference type="GO" id="GO:0032259">
    <property type="term" value="P:methylation"/>
    <property type="evidence" value="ECO:0007669"/>
    <property type="project" value="UniProtKB-KW"/>
</dbReference>
<dbReference type="InterPro" id="IPR000682">
    <property type="entry name" value="PCMT"/>
</dbReference>
<keyword evidence="3 7" id="KW-0963">Cytoplasm</keyword>
<keyword evidence="4 7" id="KW-0489">Methyltransferase</keyword>
<keyword evidence="9" id="KW-1185">Reference proteome</keyword>
<dbReference type="EMBL" id="QEWP01000002">
    <property type="protein sequence ID" value="PWE00894.1"/>
    <property type="molecule type" value="Genomic_DNA"/>
</dbReference>
<comment type="subcellular location">
    <subcellularLocation>
        <location evidence="1 7">Cytoplasm</location>
    </subcellularLocation>
</comment>
<evidence type="ECO:0000256" key="5">
    <source>
        <dbReference type="ARBA" id="ARBA00022679"/>
    </source>
</evidence>
<gene>
    <name evidence="7" type="primary">pcm</name>
    <name evidence="8" type="ORF">DDZ16_03465</name>
</gene>